<reference evidence="4 5" key="1">
    <citation type="submission" date="2019-08" db="EMBL/GenBank/DDBJ databases">
        <authorList>
            <person name="Peeters C."/>
        </authorList>
    </citation>
    <scope>NUCLEOTIDE SEQUENCE [LARGE SCALE GENOMIC DNA]</scope>
    <source>
        <strain evidence="4 5">LMG 20602</strain>
    </source>
</reference>
<feature type="transmembrane region" description="Helical" evidence="1">
    <location>
        <begin position="424"/>
        <end position="447"/>
    </location>
</feature>
<keyword evidence="1" id="KW-0472">Membrane</keyword>
<evidence type="ECO:0000259" key="3">
    <source>
        <dbReference type="Pfam" id="PF02517"/>
    </source>
</evidence>
<feature type="transmembrane region" description="Helical" evidence="1">
    <location>
        <begin position="383"/>
        <end position="404"/>
    </location>
</feature>
<dbReference type="InterPro" id="IPR003675">
    <property type="entry name" value="Rce1/LyrA-like_dom"/>
</dbReference>
<keyword evidence="5" id="KW-1185">Reference proteome</keyword>
<proteinExistence type="predicted"/>
<keyword evidence="2" id="KW-0732">Signal</keyword>
<evidence type="ECO:0000313" key="4">
    <source>
        <dbReference type="EMBL" id="VVE43937.1"/>
    </source>
</evidence>
<feature type="domain" description="CAAX prenyl protease 2/Lysostaphin resistance protein A-like" evidence="3">
    <location>
        <begin position="509"/>
        <end position="594"/>
    </location>
</feature>
<feature type="signal peptide" evidence="2">
    <location>
        <begin position="1"/>
        <end position="22"/>
    </location>
</feature>
<dbReference type="InterPro" id="IPR052710">
    <property type="entry name" value="CAAX_protease"/>
</dbReference>
<accession>A0ABY6WCG7</accession>
<feature type="transmembrane region" description="Helical" evidence="1">
    <location>
        <begin position="545"/>
        <end position="569"/>
    </location>
</feature>
<feature type="transmembrane region" description="Helical" evidence="1">
    <location>
        <begin position="459"/>
        <end position="480"/>
    </location>
</feature>
<gene>
    <name evidence="4" type="ORF">PCA20602_04312</name>
</gene>
<dbReference type="EMBL" id="CABPRV010000012">
    <property type="protein sequence ID" value="VVE43937.1"/>
    <property type="molecule type" value="Genomic_DNA"/>
</dbReference>
<feature type="transmembrane region" description="Helical" evidence="1">
    <location>
        <begin position="332"/>
        <end position="362"/>
    </location>
</feature>
<name>A0ABY6WCG7_9BURK</name>
<dbReference type="PANTHER" id="PTHR36435">
    <property type="entry name" value="SLR1288 PROTEIN"/>
    <property type="match status" value="1"/>
</dbReference>
<sequence length="602" mass="64968">MYRILLQLSMAVLGLLPVFSTAAPAKGTPLLTQDTLTQQVDDASLAKYREIVATFDAAVREHPADPKLALARCQFMQTYSWSEDLRWAGQAQTDFSACRQTLTDKFANVPEVALYLLQSTYGKALIEQGSPLLAASAEWSPQDRARLHAALANAYEATQDKRNAGQQAVEAAMLAPDTPVLLLAVRYLASNGEKTQAKRMLMAAPAPKVPWLANARINTAHDVLPGTTARDLLLQMQQAGLKIDPYTSARAWLQAGDPARAQRALSDTPPSASELTQNRALRLSVALAAGDGKAAAAAIESSLEHDKGNRWPLSQSYAVLLTIDPAAALHPAFAGLALTLLAIGLCIALVPGLLMFPVHYVGTVRARKGRPTPAIFDGIGLRHAWCGLAVFCLASWVIPVFMLGRVASAYPVAATGASLLQPKLAIAHFVTLGVISLALAHTVWRFGWRQWPGYGTWKVRWFIWPAILLMIAAFSAWVMARHGMPGTADKPVWNEIIVLSARQAGGAGLAYLLIAVAVPIVEEFVFRGCLLGGLTRHMSFAAANVWQAVIFASVHFDAKHFVFFVLFGLTTGWLAKKTHGLAVPIAIHAINNAIFVSMVLSR</sequence>
<dbReference type="PANTHER" id="PTHR36435:SF1">
    <property type="entry name" value="CAAX AMINO TERMINAL PROTEASE FAMILY PROTEIN"/>
    <property type="match status" value="1"/>
</dbReference>
<feature type="transmembrane region" description="Helical" evidence="1">
    <location>
        <begin position="581"/>
        <end position="600"/>
    </location>
</feature>
<feature type="transmembrane region" description="Helical" evidence="1">
    <location>
        <begin position="509"/>
        <end position="533"/>
    </location>
</feature>
<dbReference type="RefSeq" id="WP_174981408.1">
    <property type="nucleotide sequence ID" value="NZ_CABPRV010000012.1"/>
</dbReference>
<comment type="caution">
    <text evidence="4">The sequence shown here is derived from an EMBL/GenBank/DDBJ whole genome shotgun (WGS) entry which is preliminary data.</text>
</comment>
<keyword evidence="1" id="KW-0812">Transmembrane</keyword>
<dbReference type="Proteomes" id="UP000366065">
    <property type="component" value="Unassembled WGS sequence"/>
</dbReference>
<evidence type="ECO:0000256" key="2">
    <source>
        <dbReference type="SAM" id="SignalP"/>
    </source>
</evidence>
<protein>
    <submittedName>
        <fullName evidence="4">Abortive infection protein</fullName>
    </submittedName>
</protein>
<evidence type="ECO:0000256" key="1">
    <source>
        <dbReference type="SAM" id="Phobius"/>
    </source>
</evidence>
<keyword evidence="1" id="KW-1133">Transmembrane helix</keyword>
<organism evidence="4 5">
    <name type="scientific">Pandoraea capi</name>
    <dbReference type="NCBI Taxonomy" id="2508286"/>
    <lineage>
        <taxon>Bacteria</taxon>
        <taxon>Pseudomonadati</taxon>
        <taxon>Pseudomonadota</taxon>
        <taxon>Betaproteobacteria</taxon>
        <taxon>Burkholderiales</taxon>
        <taxon>Burkholderiaceae</taxon>
        <taxon>Pandoraea</taxon>
    </lineage>
</organism>
<feature type="chain" id="PRO_5045189862" evidence="2">
    <location>
        <begin position="23"/>
        <end position="602"/>
    </location>
</feature>
<dbReference type="Pfam" id="PF02517">
    <property type="entry name" value="Rce1-like"/>
    <property type="match status" value="1"/>
</dbReference>
<evidence type="ECO:0000313" key="5">
    <source>
        <dbReference type="Proteomes" id="UP000366065"/>
    </source>
</evidence>